<evidence type="ECO:0000313" key="3">
    <source>
        <dbReference type="Proteomes" id="UP001187192"/>
    </source>
</evidence>
<protein>
    <submittedName>
        <fullName evidence="2">Uncharacterized protein</fullName>
    </submittedName>
</protein>
<proteinExistence type="predicted"/>
<organism evidence="2 3">
    <name type="scientific">Ficus carica</name>
    <name type="common">Common fig</name>
    <dbReference type="NCBI Taxonomy" id="3494"/>
    <lineage>
        <taxon>Eukaryota</taxon>
        <taxon>Viridiplantae</taxon>
        <taxon>Streptophyta</taxon>
        <taxon>Embryophyta</taxon>
        <taxon>Tracheophyta</taxon>
        <taxon>Spermatophyta</taxon>
        <taxon>Magnoliopsida</taxon>
        <taxon>eudicotyledons</taxon>
        <taxon>Gunneridae</taxon>
        <taxon>Pentapetalae</taxon>
        <taxon>rosids</taxon>
        <taxon>fabids</taxon>
        <taxon>Rosales</taxon>
        <taxon>Moraceae</taxon>
        <taxon>Ficeae</taxon>
        <taxon>Ficus</taxon>
    </lineage>
</organism>
<feature type="region of interest" description="Disordered" evidence="1">
    <location>
        <begin position="1"/>
        <end position="32"/>
    </location>
</feature>
<reference evidence="2" key="1">
    <citation type="submission" date="2023-07" db="EMBL/GenBank/DDBJ databases">
        <title>draft genome sequence of fig (Ficus carica).</title>
        <authorList>
            <person name="Takahashi T."/>
            <person name="Nishimura K."/>
        </authorList>
    </citation>
    <scope>NUCLEOTIDE SEQUENCE</scope>
</reference>
<evidence type="ECO:0000256" key="1">
    <source>
        <dbReference type="SAM" id="MobiDB-lite"/>
    </source>
</evidence>
<gene>
    <name evidence="2" type="ORF">TIFTF001_020900</name>
</gene>
<sequence length="32" mass="3368">MAEKREERGAEGDSNAQSPPWSSTASPAAEYG</sequence>
<comment type="caution">
    <text evidence="2">The sequence shown here is derived from an EMBL/GenBank/DDBJ whole genome shotgun (WGS) entry which is preliminary data.</text>
</comment>
<accession>A0AA88DA87</accession>
<name>A0AA88DA87_FICCA</name>
<dbReference type="EMBL" id="BTGU01000039">
    <property type="protein sequence ID" value="GMN51743.1"/>
    <property type="molecule type" value="Genomic_DNA"/>
</dbReference>
<feature type="compositionally biased region" description="Basic and acidic residues" evidence="1">
    <location>
        <begin position="1"/>
        <end position="11"/>
    </location>
</feature>
<evidence type="ECO:0000313" key="2">
    <source>
        <dbReference type="EMBL" id="GMN51743.1"/>
    </source>
</evidence>
<keyword evidence="3" id="KW-1185">Reference proteome</keyword>
<dbReference type="AlphaFoldDB" id="A0AA88DA87"/>
<dbReference type="Proteomes" id="UP001187192">
    <property type="component" value="Unassembled WGS sequence"/>
</dbReference>
<feature type="compositionally biased region" description="Low complexity" evidence="1">
    <location>
        <begin position="16"/>
        <end position="32"/>
    </location>
</feature>